<accession>A0A9J6GXD3</accession>
<dbReference type="EMBL" id="JABSTR010000009">
    <property type="protein sequence ID" value="KAH9379039.1"/>
    <property type="molecule type" value="Genomic_DNA"/>
</dbReference>
<evidence type="ECO:0000313" key="1">
    <source>
        <dbReference type="EMBL" id="KAH9379039.1"/>
    </source>
</evidence>
<gene>
    <name evidence="1" type="ORF">HPB48_013121</name>
</gene>
<organism evidence="1 2">
    <name type="scientific">Haemaphysalis longicornis</name>
    <name type="common">Bush tick</name>
    <dbReference type="NCBI Taxonomy" id="44386"/>
    <lineage>
        <taxon>Eukaryota</taxon>
        <taxon>Metazoa</taxon>
        <taxon>Ecdysozoa</taxon>
        <taxon>Arthropoda</taxon>
        <taxon>Chelicerata</taxon>
        <taxon>Arachnida</taxon>
        <taxon>Acari</taxon>
        <taxon>Parasitiformes</taxon>
        <taxon>Ixodida</taxon>
        <taxon>Ixodoidea</taxon>
        <taxon>Ixodidae</taxon>
        <taxon>Haemaphysalinae</taxon>
        <taxon>Haemaphysalis</taxon>
    </lineage>
</organism>
<name>A0A9J6GXD3_HAELO</name>
<protein>
    <submittedName>
        <fullName evidence="1">Uncharacterized protein</fullName>
    </submittedName>
</protein>
<proteinExistence type="predicted"/>
<dbReference type="Proteomes" id="UP000821853">
    <property type="component" value="Unassembled WGS sequence"/>
</dbReference>
<evidence type="ECO:0000313" key="2">
    <source>
        <dbReference type="Proteomes" id="UP000821853"/>
    </source>
</evidence>
<comment type="caution">
    <text evidence="1">The sequence shown here is derived from an EMBL/GenBank/DDBJ whole genome shotgun (WGS) entry which is preliminary data.</text>
</comment>
<sequence length="235" mass="25767">MKIIPKCPNIARPPHIETESFRTAVVHTLPKRSTILKMTTPKTPAHREKRNAPVAPASHHITSILFFACVSISCRHMDDVFPGGGMSPKKLRGKGIRLDKMKLDSVPMSLCPSFWNPQWTYCSASKTSRGRKVWKEVICASRTPTLPSEEIKIFIRPQGGPDIANKGTASVASSIMAAAKIEKTERVDNMACPNFPQNSMDISITSIAAAEKYARIQEIAIQGITYAISAYSTAA</sequence>
<reference evidence="1 2" key="1">
    <citation type="journal article" date="2020" name="Cell">
        <title>Large-Scale Comparative Analyses of Tick Genomes Elucidate Their Genetic Diversity and Vector Capacities.</title>
        <authorList>
            <consortium name="Tick Genome and Microbiome Consortium (TIGMIC)"/>
            <person name="Jia N."/>
            <person name="Wang J."/>
            <person name="Shi W."/>
            <person name="Du L."/>
            <person name="Sun Y."/>
            <person name="Zhan W."/>
            <person name="Jiang J.F."/>
            <person name="Wang Q."/>
            <person name="Zhang B."/>
            <person name="Ji P."/>
            <person name="Bell-Sakyi L."/>
            <person name="Cui X.M."/>
            <person name="Yuan T.T."/>
            <person name="Jiang B.G."/>
            <person name="Yang W.F."/>
            <person name="Lam T.T."/>
            <person name="Chang Q.C."/>
            <person name="Ding S.J."/>
            <person name="Wang X.J."/>
            <person name="Zhu J.G."/>
            <person name="Ruan X.D."/>
            <person name="Zhao L."/>
            <person name="Wei J.T."/>
            <person name="Ye R.Z."/>
            <person name="Que T.C."/>
            <person name="Du C.H."/>
            <person name="Zhou Y.H."/>
            <person name="Cheng J.X."/>
            <person name="Dai P.F."/>
            <person name="Guo W.B."/>
            <person name="Han X.H."/>
            <person name="Huang E.J."/>
            <person name="Li L.F."/>
            <person name="Wei W."/>
            <person name="Gao Y.C."/>
            <person name="Liu J.Z."/>
            <person name="Shao H.Z."/>
            <person name="Wang X."/>
            <person name="Wang C.C."/>
            <person name="Yang T.C."/>
            <person name="Huo Q.B."/>
            <person name="Li W."/>
            <person name="Chen H.Y."/>
            <person name="Chen S.E."/>
            <person name="Zhou L.G."/>
            <person name="Ni X.B."/>
            <person name="Tian J.H."/>
            <person name="Sheng Y."/>
            <person name="Liu T."/>
            <person name="Pan Y.S."/>
            <person name="Xia L.Y."/>
            <person name="Li J."/>
            <person name="Zhao F."/>
            <person name="Cao W.C."/>
        </authorList>
    </citation>
    <scope>NUCLEOTIDE SEQUENCE [LARGE SCALE GENOMIC DNA]</scope>
    <source>
        <strain evidence="1">HaeL-2018</strain>
    </source>
</reference>
<dbReference type="VEuPathDB" id="VectorBase:HLOH_048243"/>
<keyword evidence="2" id="KW-1185">Reference proteome</keyword>
<dbReference type="AlphaFoldDB" id="A0A9J6GXD3"/>